<dbReference type="InterPro" id="IPR020546">
    <property type="entry name" value="ATP_synth_F1_dsu/esu_N"/>
</dbReference>
<comment type="caution">
    <text evidence="10">The sequence shown here is derived from an EMBL/GenBank/DDBJ whole genome shotgun (WGS) entry which is preliminary data.</text>
</comment>
<keyword evidence="7" id="KW-0066">ATP synthesis</keyword>
<reference evidence="10" key="1">
    <citation type="submission" date="2018-10" db="EMBL/GenBank/DDBJ databases">
        <title>Acidithiobacillus sulfuriphilus sp. nov.: an extremely acidophilic sulfur-oxidizing chemolithotroph isolated from a neutral pH environment.</title>
        <authorList>
            <person name="Falagan C."/>
            <person name="Moya-Beltran A."/>
            <person name="Quatrini R."/>
            <person name="Johnson D.B."/>
        </authorList>
    </citation>
    <scope>NUCLEOTIDE SEQUENCE [LARGE SCALE GENOMIC DNA]</scope>
    <source>
        <strain evidence="10">CJ-2</strain>
    </source>
</reference>
<gene>
    <name evidence="10" type="ORF">EC580_13295</name>
</gene>
<evidence type="ECO:0000256" key="4">
    <source>
        <dbReference type="ARBA" id="ARBA00022448"/>
    </source>
</evidence>
<keyword evidence="8" id="KW-0175">Coiled coil</keyword>
<comment type="similarity">
    <text evidence="3">Belongs to the ATPase epsilon chain family.</text>
</comment>
<evidence type="ECO:0000256" key="8">
    <source>
        <dbReference type="SAM" id="Coils"/>
    </source>
</evidence>
<dbReference type="OrthoDB" id="272739at2"/>
<evidence type="ECO:0000256" key="1">
    <source>
        <dbReference type="ARBA" id="ARBA00003543"/>
    </source>
</evidence>
<dbReference type="Pfam" id="PF02823">
    <property type="entry name" value="ATP-synt_DE_N"/>
    <property type="match status" value="1"/>
</dbReference>
<evidence type="ECO:0000256" key="7">
    <source>
        <dbReference type="ARBA" id="ARBA00023196"/>
    </source>
</evidence>
<dbReference type="EMBL" id="RIZI01000192">
    <property type="protein sequence ID" value="RNF58125.1"/>
    <property type="molecule type" value="Genomic_DNA"/>
</dbReference>
<accession>A0A3M8QPG3</accession>
<dbReference type="GO" id="GO:0012505">
    <property type="term" value="C:endomembrane system"/>
    <property type="evidence" value="ECO:0007669"/>
    <property type="project" value="UniProtKB-SubCell"/>
</dbReference>
<evidence type="ECO:0000313" key="10">
    <source>
        <dbReference type="EMBL" id="RNF58125.1"/>
    </source>
</evidence>
<dbReference type="GO" id="GO:0046933">
    <property type="term" value="F:proton-transporting ATP synthase activity, rotational mechanism"/>
    <property type="evidence" value="ECO:0007669"/>
    <property type="project" value="InterPro"/>
</dbReference>
<evidence type="ECO:0000256" key="5">
    <source>
        <dbReference type="ARBA" id="ARBA00023065"/>
    </source>
</evidence>
<protein>
    <submittedName>
        <fullName evidence="10">F0F1 ATP synthase subunit epsilon</fullName>
    </submittedName>
</protein>
<evidence type="ECO:0000256" key="3">
    <source>
        <dbReference type="ARBA" id="ARBA00005712"/>
    </source>
</evidence>
<organism evidence="10">
    <name type="scientific">Acidithiobacillus sulfuriphilus</name>
    <dbReference type="NCBI Taxonomy" id="1867749"/>
    <lineage>
        <taxon>Bacteria</taxon>
        <taxon>Pseudomonadati</taxon>
        <taxon>Pseudomonadota</taxon>
        <taxon>Acidithiobacillia</taxon>
        <taxon>Acidithiobacillales</taxon>
        <taxon>Acidithiobacillaceae</taxon>
        <taxon>Acidithiobacillus</taxon>
    </lineage>
</organism>
<dbReference type="GO" id="GO:0045259">
    <property type="term" value="C:proton-transporting ATP synthase complex"/>
    <property type="evidence" value="ECO:0007669"/>
    <property type="project" value="UniProtKB-KW"/>
</dbReference>
<dbReference type="InterPro" id="IPR036771">
    <property type="entry name" value="ATPsynth_dsu/esu_N"/>
</dbReference>
<proteinExistence type="inferred from homology"/>
<keyword evidence="7" id="KW-0139">CF(1)</keyword>
<comment type="function">
    <text evidence="1">Produces ATP from ADP in the presence of a proton gradient across the membrane.</text>
</comment>
<keyword evidence="5" id="KW-0406">Ion transport</keyword>
<dbReference type="InterPro" id="IPR001469">
    <property type="entry name" value="ATP_synth_F1_dsu/esu"/>
</dbReference>
<keyword evidence="6" id="KW-0472">Membrane</keyword>
<dbReference type="RefSeq" id="WP_123105850.1">
    <property type="nucleotide sequence ID" value="NZ_CP127527.1"/>
</dbReference>
<dbReference type="CDD" id="cd12152">
    <property type="entry name" value="F1-ATPase_delta"/>
    <property type="match status" value="1"/>
</dbReference>
<dbReference type="Gene3D" id="2.60.15.10">
    <property type="entry name" value="F0F1 ATP synthase delta/epsilon subunit, N-terminal"/>
    <property type="match status" value="1"/>
</dbReference>
<evidence type="ECO:0000259" key="9">
    <source>
        <dbReference type="Pfam" id="PF02823"/>
    </source>
</evidence>
<dbReference type="SUPFAM" id="SSF51344">
    <property type="entry name" value="Epsilon subunit of F1F0-ATP synthase N-terminal domain"/>
    <property type="match status" value="1"/>
</dbReference>
<evidence type="ECO:0000256" key="2">
    <source>
        <dbReference type="ARBA" id="ARBA00004184"/>
    </source>
</evidence>
<name>A0A3M8QPG3_9PROT</name>
<evidence type="ECO:0000256" key="6">
    <source>
        <dbReference type="ARBA" id="ARBA00023136"/>
    </source>
</evidence>
<comment type="subcellular location">
    <subcellularLocation>
        <location evidence="2">Endomembrane system</location>
        <topology evidence="2">Peripheral membrane protein</topology>
    </subcellularLocation>
</comment>
<feature type="coiled-coil region" evidence="8">
    <location>
        <begin position="93"/>
        <end position="120"/>
    </location>
</feature>
<dbReference type="AlphaFoldDB" id="A0A3M8QPG3"/>
<feature type="domain" description="ATP synthase F1 complex delta/epsilon subunit N-terminal" evidence="9">
    <location>
        <begin position="9"/>
        <end position="81"/>
    </location>
</feature>
<sequence>MSTFTLHLQSAAGHEEVADVTSFIGEDASGSFGILARHARFMTTLSFGLARFRQADAPWQYLAMPGALLYFFDNGLYIYTRRYLRDPDYHRIRQALEEQIAAEEKALQGVKTALHHMEEEMLHRLWRLQEGGKGGPWTSTRG</sequence>
<keyword evidence="4" id="KW-0813">Transport</keyword>